<dbReference type="PANTHER" id="PTHR14096">
    <property type="entry name" value="APOLIPOPROTEIN L"/>
    <property type="match status" value="1"/>
</dbReference>
<reference evidence="4" key="1">
    <citation type="submission" date="2011-08" db="EMBL/GenBank/DDBJ databases">
        <title>The draft genome of Latimeria chalumnae.</title>
        <authorList>
            <person name="Di Palma F."/>
            <person name="Alfoldi J."/>
            <person name="Johnson J."/>
            <person name="Berlin A."/>
            <person name="Gnerre S."/>
            <person name="Jaffe D."/>
            <person name="MacCallum I."/>
            <person name="Young S."/>
            <person name="Walker B.J."/>
            <person name="Lander E."/>
            <person name="Lindblad-Toh K."/>
        </authorList>
    </citation>
    <scope>NUCLEOTIDE SEQUENCE [LARGE SCALE GENOMIC DNA]</scope>
    <source>
        <strain evidence="4">Wild caught</strain>
    </source>
</reference>
<keyword evidence="4" id="KW-1185">Reference proteome</keyword>
<name>H3A6V8_LATCH</name>
<organism evidence="3 4">
    <name type="scientific">Latimeria chalumnae</name>
    <name type="common">Coelacanth</name>
    <dbReference type="NCBI Taxonomy" id="7897"/>
    <lineage>
        <taxon>Eukaryota</taxon>
        <taxon>Metazoa</taxon>
        <taxon>Chordata</taxon>
        <taxon>Craniata</taxon>
        <taxon>Vertebrata</taxon>
        <taxon>Euteleostomi</taxon>
        <taxon>Coelacanthiformes</taxon>
        <taxon>Coelacanthidae</taxon>
        <taxon>Latimeria</taxon>
    </lineage>
</organism>
<keyword evidence="2" id="KW-1133">Transmembrane helix</keyword>
<protein>
    <submittedName>
        <fullName evidence="3">Uncharacterized protein</fullName>
    </submittedName>
</protein>
<reference evidence="3" key="3">
    <citation type="submission" date="2025-09" db="UniProtKB">
        <authorList>
            <consortium name="Ensembl"/>
        </authorList>
    </citation>
    <scope>IDENTIFICATION</scope>
</reference>
<dbReference type="AlphaFoldDB" id="H3A6V8"/>
<dbReference type="STRING" id="7897.ENSLACP00000005379"/>
<dbReference type="GeneTree" id="ENSGT01030000234599"/>
<dbReference type="FunCoup" id="H3A6V8">
    <property type="interactions" value="304"/>
</dbReference>
<feature type="transmembrane region" description="Helical" evidence="2">
    <location>
        <begin position="25"/>
        <end position="48"/>
    </location>
</feature>
<accession>H3A6V8</accession>
<dbReference type="HOGENOM" id="CLU_046288_3_0_1"/>
<dbReference type="InterPro" id="IPR008405">
    <property type="entry name" value="ApoL"/>
</dbReference>
<feature type="transmembrane region" description="Helical" evidence="2">
    <location>
        <begin position="54"/>
        <end position="82"/>
    </location>
</feature>
<keyword evidence="2" id="KW-0472">Membrane</keyword>
<dbReference type="GO" id="GO:0006869">
    <property type="term" value="P:lipid transport"/>
    <property type="evidence" value="ECO:0007669"/>
    <property type="project" value="InterPro"/>
</dbReference>
<dbReference type="Pfam" id="PF05461">
    <property type="entry name" value="ApoL"/>
    <property type="match status" value="1"/>
</dbReference>
<evidence type="ECO:0000256" key="1">
    <source>
        <dbReference type="ARBA" id="ARBA00010090"/>
    </source>
</evidence>
<dbReference type="GO" id="GO:0042157">
    <property type="term" value="P:lipoprotein metabolic process"/>
    <property type="evidence" value="ECO:0007669"/>
    <property type="project" value="InterPro"/>
</dbReference>
<dbReference type="GO" id="GO:0008289">
    <property type="term" value="F:lipid binding"/>
    <property type="evidence" value="ECO:0007669"/>
    <property type="project" value="InterPro"/>
</dbReference>
<evidence type="ECO:0000313" key="4">
    <source>
        <dbReference type="Proteomes" id="UP000008672"/>
    </source>
</evidence>
<reference evidence="3" key="2">
    <citation type="submission" date="2025-08" db="UniProtKB">
        <authorList>
            <consortium name="Ensembl"/>
        </authorList>
    </citation>
    <scope>IDENTIFICATION</scope>
</reference>
<sequence>QIEKHIQDLHEIADKIDHVHKGSTIANVTASSAGIVSGTLAIIGLALAPVTAGASTILIAVGCGVGAASGGTGISAGITDFVSKRKNKKRFETTIHSVIENLEKILGEHRPGFTQILVVFNIAKMAQTIEAIPKVKAGSEVVDLAQDLTVLGNTARKVEYLADIKDVKKVLPGAAATVSNAARIAGITFSAAFIAVDIGSIIYNSIHLSKGARTEMAKGIRSIAKLLEERLTEIKTICERLE</sequence>
<comment type="similarity">
    <text evidence="1">Belongs to the apolipoprotein L family.</text>
</comment>
<dbReference type="GO" id="GO:0016020">
    <property type="term" value="C:membrane"/>
    <property type="evidence" value="ECO:0007669"/>
    <property type="project" value="TreeGrafter"/>
</dbReference>
<dbReference type="Proteomes" id="UP000008672">
    <property type="component" value="Unassembled WGS sequence"/>
</dbReference>
<dbReference type="PANTHER" id="PTHR14096:SF27">
    <property type="entry name" value="APOLIPOPROTEIN L2"/>
    <property type="match status" value="1"/>
</dbReference>
<dbReference type="GO" id="GO:0005576">
    <property type="term" value="C:extracellular region"/>
    <property type="evidence" value="ECO:0007669"/>
    <property type="project" value="InterPro"/>
</dbReference>
<dbReference type="Ensembl" id="ENSLACT00000005426.1">
    <property type="protein sequence ID" value="ENSLACP00000005379.1"/>
    <property type="gene ID" value="ENSLACG00000004783.1"/>
</dbReference>
<dbReference type="EMBL" id="AFYH01169630">
    <property type="status" value="NOT_ANNOTATED_CDS"/>
    <property type="molecule type" value="Genomic_DNA"/>
</dbReference>
<dbReference type="eggNOG" id="ENOG502RZGU">
    <property type="taxonomic scope" value="Eukaryota"/>
</dbReference>
<evidence type="ECO:0000256" key="2">
    <source>
        <dbReference type="SAM" id="Phobius"/>
    </source>
</evidence>
<keyword evidence="2" id="KW-0812">Transmembrane</keyword>
<evidence type="ECO:0000313" key="3">
    <source>
        <dbReference type="Ensembl" id="ENSLACP00000005379.1"/>
    </source>
</evidence>
<proteinExistence type="inferred from homology"/>
<dbReference type="OMA" id="KLRADPH"/>
<dbReference type="InParanoid" id="H3A6V8"/>